<protein>
    <recommendedName>
        <fullName evidence="2">DUF6644 domain-containing protein</fullName>
    </recommendedName>
</protein>
<organism evidence="3 4">
    <name type="scientific">Aurantiacibacter spongiae</name>
    <dbReference type="NCBI Taxonomy" id="2488860"/>
    <lineage>
        <taxon>Bacteria</taxon>
        <taxon>Pseudomonadati</taxon>
        <taxon>Pseudomonadota</taxon>
        <taxon>Alphaproteobacteria</taxon>
        <taxon>Sphingomonadales</taxon>
        <taxon>Erythrobacteraceae</taxon>
        <taxon>Aurantiacibacter</taxon>
    </lineage>
</organism>
<dbReference type="EMBL" id="RPFZ01000001">
    <property type="protein sequence ID" value="RPF70915.1"/>
    <property type="molecule type" value="Genomic_DNA"/>
</dbReference>
<feature type="transmembrane region" description="Helical" evidence="1">
    <location>
        <begin position="152"/>
        <end position="174"/>
    </location>
</feature>
<feature type="transmembrane region" description="Helical" evidence="1">
    <location>
        <begin position="109"/>
        <end position="131"/>
    </location>
</feature>
<keyword evidence="1" id="KW-0812">Transmembrane</keyword>
<feature type="domain" description="DUF6644" evidence="2">
    <location>
        <begin position="43"/>
        <end position="175"/>
    </location>
</feature>
<evidence type="ECO:0000313" key="4">
    <source>
        <dbReference type="Proteomes" id="UP000275232"/>
    </source>
</evidence>
<name>A0A3N5DJL7_9SPHN</name>
<dbReference type="Proteomes" id="UP000275232">
    <property type="component" value="Unassembled WGS sequence"/>
</dbReference>
<dbReference type="OrthoDB" id="118399at2"/>
<dbReference type="InterPro" id="IPR046586">
    <property type="entry name" value="DUF6644"/>
</dbReference>
<evidence type="ECO:0000256" key="1">
    <source>
        <dbReference type="SAM" id="Phobius"/>
    </source>
</evidence>
<keyword evidence="4" id="KW-1185">Reference proteome</keyword>
<proteinExistence type="predicted"/>
<evidence type="ECO:0000259" key="2">
    <source>
        <dbReference type="Pfam" id="PF20349"/>
    </source>
</evidence>
<accession>A0A3N5DJL7</accession>
<dbReference type="AlphaFoldDB" id="A0A3N5DJL7"/>
<dbReference type="Pfam" id="PF20349">
    <property type="entry name" value="DUF6644"/>
    <property type="match status" value="1"/>
</dbReference>
<feature type="transmembrane region" description="Helical" evidence="1">
    <location>
        <begin position="84"/>
        <end position="103"/>
    </location>
</feature>
<keyword evidence="1" id="KW-1133">Transmembrane helix</keyword>
<feature type="transmembrane region" description="Helical" evidence="1">
    <location>
        <begin position="38"/>
        <end position="63"/>
    </location>
</feature>
<comment type="caution">
    <text evidence="3">The sequence shown here is derived from an EMBL/GenBank/DDBJ whole genome shotgun (WGS) entry which is preliminary data.</text>
</comment>
<sequence length="178" mass="19599">MEDFLFEMTSWLRTTRLLDFSFALQDGAVSRMLVGNFWVVPTVQVIHLLAIGTAFAAMLMQVLRMNGLSGDGLTMRQVANRFSPWVWWGVAVIALSGVGMIAAEPVRNLVNAVFWVKMALLALALGASFYLQRASLSRSLGHAGRWTAGSGLRFVSIMAIVLWICVMTAGRWIAYAPT</sequence>
<dbReference type="RefSeq" id="WP_123878853.1">
    <property type="nucleotide sequence ID" value="NZ_RPFZ01000001.1"/>
</dbReference>
<reference evidence="3 4" key="1">
    <citation type="submission" date="2018-11" db="EMBL/GenBank/DDBJ databases">
        <title>Erythrobacter spongiae sp. nov., isolated from a marine sponge.</title>
        <authorList>
            <person name="Zhuang L."/>
            <person name="Luo L."/>
        </authorList>
    </citation>
    <scope>NUCLEOTIDE SEQUENCE [LARGE SCALE GENOMIC DNA]</scope>
    <source>
        <strain evidence="3 4">HN-E23</strain>
    </source>
</reference>
<evidence type="ECO:0000313" key="3">
    <source>
        <dbReference type="EMBL" id="RPF70915.1"/>
    </source>
</evidence>
<gene>
    <name evidence="3" type="ORF">EG799_04235</name>
</gene>
<keyword evidence="1" id="KW-0472">Membrane</keyword>